<gene>
    <name evidence="1" type="ORF">D9758_016660</name>
</gene>
<evidence type="ECO:0000313" key="2">
    <source>
        <dbReference type="Proteomes" id="UP000559256"/>
    </source>
</evidence>
<keyword evidence="2" id="KW-1185">Reference proteome</keyword>
<evidence type="ECO:0000313" key="1">
    <source>
        <dbReference type="EMBL" id="KAF5341307.1"/>
    </source>
</evidence>
<protein>
    <submittedName>
        <fullName evidence="1">Uncharacterized protein</fullName>
    </submittedName>
</protein>
<dbReference type="EMBL" id="JAACJM010000168">
    <property type="protein sequence ID" value="KAF5341307.1"/>
    <property type="molecule type" value="Genomic_DNA"/>
</dbReference>
<organism evidence="1 2">
    <name type="scientific">Tetrapyrgos nigripes</name>
    <dbReference type="NCBI Taxonomy" id="182062"/>
    <lineage>
        <taxon>Eukaryota</taxon>
        <taxon>Fungi</taxon>
        <taxon>Dikarya</taxon>
        <taxon>Basidiomycota</taxon>
        <taxon>Agaricomycotina</taxon>
        <taxon>Agaricomycetes</taxon>
        <taxon>Agaricomycetidae</taxon>
        <taxon>Agaricales</taxon>
        <taxon>Marasmiineae</taxon>
        <taxon>Marasmiaceae</taxon>
        <taxon>Tetrapyrgos</taxon>
    </lineage>
</organism>
<dbReference type="Proteomes" id="UP000559256">
    <property type="component" value="Unassembled WGS sequence"/>
</dbReference>
<reference evidence="1 2" key="1">
    <citation type="journal article" date="2020" name="ISME J.">
        <title>Uncovering the hidden diversity of litter-decomposition mechanisms in mushroom-forming fungi.</title>
        <authorList>
            <person name="Floudas D."/>
            <person name="Bentzer J."/>
            <person name="Ahren D."/>
            <person name="Johansson T."/>
            <person name="Persson P."/>
            <person name="Tunlid A."/>
        </authorList>
    </citation>
    <scope>NUCLEOTIDE SEQUENCE [LARGE SCALE GENOMIC DNA]</scope>
    <source>
        <strain evidence="1 2">CBS 291.85</strain>
    </source>
</reference>
<comment type="caution">
    <text evidence="1">The sequence shown here is derived from an EMBL/GenBank/DDBJ whole genome shotgun (WGS) entry which is preliminary data.</text>
</comment>
<proteinExistence type="predicted"/>
<dbReference type="AlphaFoldDB" id="A0A8H5FLS4"/>
<sequence length="145" mass="17227">MRVGFRNWELGCGIWDFDSVLDWVGLIWQFRRRGQLGRKSEVLTLFLRYHHHRRHRHWCLRPSNPNANLHQYTIASLNERLSITYGYGGTSGDCRGQVFRVVGATPFWQTLAQTKDVVWDDPFMAFQLIRFSQRQEEVGGQFYFE</sequence>
<accession>A0A8H5FLS4</accession>
<name>A0A8H5FLS4_9AGAR</name>